<reference evidence="1 2" key="1">
    <citation type="submission" date="2023-09" db="EMBL/GenBank/DDBJ databases">
        <title>Novel taxa isolated from Blanes Bay.</title>
        <authorList>
            <person name="Rey-Velasco X."/>
            <person name="Lucena T."/>
        </authorList>
    </citation>
    <scope>NUCLEOTIDE SEQUENCE [LARGE SCALE GENOMIC DNA]</scope>
    <source>
        <strain evidence="1 2">S334</strain>
    </source>
</reference>
<evidence type="ECO:0000313" key="2">
    <source>
        <dbReference type="Proteomes" id="UP001250656"/>
    </source>
</evidence>
<protein>
    <submittedName>
        <fullName evidence="1">Uncharacterized protein</fullName>
    </submittedName>
</protein>
<organism evidence="1 2">
    <name type="scientific">Pricia mediterranea</name>
    <dbReference type="NCBI Taxonomy" id="3076079"/>
    <lineage>
        <taxon>Bacteria</taxon>
        <taxon>Pseudomonadati</taxon>
        <taxon>Bacteroidota</taxon>
        <taxon>Flavobacteriia</taxon>
        <taxon>Flavobacteriales</taxon>
        <taxon>Flavobacteriaceae</taxon>
        <taxon>Pricia</taxon>
    </lineage>
</organism>
<accession>A0ABU3L5V7</accession>
<sequence>MKNRDECGIPEDPKDINACIYTFLHLEEEDIFQLLHNESTQGINFFQTYGRVRGEKLSTTDGTVKFLIKEVDFKLVNLGRDEDPKYTIVETDLRDSDGDIVCDIVIDRVERQKVGVDFTLKKLFLVENGKMIDFHLMPAAGDENRLTRNGIPCNTRAFVSK</sequence>
<name>A0ABU3L5V7_9FLAO</name>
<dbReference type="RefSeq" id="WP_314014847.1">
    <property type="nucleotide sequence ID" value="NZ_JAVTTP010000001.1"/>
</dbReference>
<dbReference type="Proteomes" id="UP001250656">
    <property type="component" value="Unassembled WGS sequence"/>
</dbReference>
<evidence type="ECO:0000313" key="1">
    <source>
        <dbReference type="EMBL" id="MDT7829120.1"/>
    </source>
</evidence>
<keyword evidence="2" id="KW-1185">Reference proteome</keyword>
<gene>
    <name evidence="1" type="ORF">RQM65_10630</name>
</gene>
<dbReference type="EMBL" id="JAVTTP010000001">
    <property type="protein sequence ID" value="MDT7829120.1"/>
    <property type="molecule type" value="Genomic_DNA"/>
</dbReference>
<comment type="caution">
    <text evidence="1">The sequence shown here is derived from an EMBL/GenBank/DDBJ whole genome shotgun (WGS) entry which is preliminary data.</text>
</comment>
<proteinExistence type="predicted"/>